<name>A0A919S351_9ACTN</name>
<dbReference type="EMBL" id="BOQL01000001">
    <property type="protein sequence ID" value="GIM63017.1"/>
    <property type="molecule type" value="Genomic_DNA"/>
</dbReference>
<evidence type="ECO:0000313" key="2">
    <source>
        <dbReference type="EMBL" id="GIM63017.1"/>
    </source>
</evidence>
<reference evidence="2" key="1">
    <citation type="submission" date="2021-03" db="EMBL/GenBank/DDBJ databases">
        <title>Whole genome shotgun sequence of Actinoplanes auranticolor NBRC 12245.</title>
        <authorList>
            <person name="Komaki H."/>
            <person name="Tamura T."/>
        </authorList>
    </citation>
    <scope>NUCLEOTIDE SEQUENCE</scope>
    <source>
        <strain evidence="2">NBRC 12245</strain>
    </source>
</reference>
<keyword evidence="3" id="KW-1185">Reference proteome</keyword>
<proteinExistence type="predicted"/>
<dbReference type="Pfam" id="PF19631">
    <property type="entry name" value="Trypco2"/>
    <property type="match status" value="1"/>
</dbReference>
<sequence length="101" mass="10838">METSGELTVAEALASLREQLIDAVERSEGEDMRFVCTSVDVELQVSVTSVRKGEAKAGLWSVVTVGGGVDHSNASVHKIKLTLVPEFQGRRGVKVADQGKR</sequence>
<dbReference type="InterPro" id="IPR045608">
    <property type="entry name" value="Trypco2"/>
</dbReference>
<dbReference type="RefSeq" id="WP_212986288.1">
    <property type="nucleotide sequence ID" value="NZ_BAABEA010000029.1"/>
</dbReference>
<organism evidence="2 3">
    <name type="scientific">Actinoplanes auranticolor</name>
    <dbReference type="NCBI Taxonomy" id="47988"/>
    <lineage>
        <taxon>Bacteria</taxon>
        <taxon>Bacillati</taxon>
        <taxon>Actinomycetota</taxon>
        <taxon>Actinomycetes</taxon>
        <taxon>Micromonosporales</taxon>
        <taxon>Micromonosporaceae</taxon>
        <taxon>Actinoplanes</taxon>
    </lineage>
</organism>
<dbReference type="Proteomes" id="UP000681340">
    <property type="component" value="Unassembled WGS sequence"/>
</dbReference>
<accession>A0A919S351</accession>
<feature type="domain" description="Trypsin-co-occurring" evidence="1">
    <location>
        <begin position="8"/>
        <end position="85"/>
    </location>
</feature>
<gene>
    <name evidence="2" type="ORF">Aau02nite_01320</name>
</gene>
<comment type="caution">
    <text evidence="2">The sequence shown here is derived from an EMBL/GenBank/DDBJ whole genome shotgun (WGS) entry which is preliminary data.</text>
</comment>
<evidence type="ECO:0000313" key="3">
    <source>
        <dbReference type="Proteomes" id="UP000681340"/>
    </source>
</evidence>
<dbReference type="AlphaFoldDB" id="A0A919S351"/>
<evidence type="ECO:0000259" key="1">
    <source>
        <dbReference type="Pfam" id="PF19631"/>
    </source>
</evidence>
<protein>
    <recommendedName>
        <fullName evidence="1">Trypsin-co-occurring domain-containing protein</fullName>
    </recommendedName>
</protein>